<dbReference type="OrthoDB" id="3422944at2"/>
<proteinExistence type="predicted"/>
<dbReference type="RefSeq" id="WP_141925587.1">
    <property type="nucleotide sequence ID" value="NZ_VFQC01000002.1"/>
</dbReference>
<evidence type="ECO:0008006" key="3">
    <source>
        <dbReference type="Google" id="ProtNLM"/>
    </source>
</evidence>
<comment type="caution">
    <text evidence="1">The sequence shown here is derived from an EMBL/GenBank/DDBJ whole genome shotgun (WGS) entry which is preliminary data.</text>
</comment>
<reference evidence="1 2" key="1">
    <citation type="submission" date="2019-06" db="EMBL/GenBank/DDBJ databases">
        <title>Sequencing the genomes of 1000 actinobacteria strains.</title>
        <authorList>
            <person name="Klenk H.-P."/>
        </authorList>
    </citation>
    <scope>NUCLEOTIDE SEQUENCE [LARGE SCALE GENOMIC DNA]</scope>
    <source>
        <strain evidence="1 2">DSM 45015</strain>
    </source>
</reference>
<keyword evidence="2" id="KW-1185">Reference proteome</keyword>
<gene>
    <name evidence="1" type="ORF">FHX37_3899</name>
</gene>
<sequence length="268" mass="29067">MDDRGLAGDGSIAREGALDSVPAVFAPVVTAAQAHIAAALASDRLHSVYLYGSVPRGSAIPGVSDLDMLIALRDEPTDADLATVRAIEADLDRDFPQIRGAGILLDSTRSLLSERERHDDGFFVACLCTPLLGEDLARYLPRYRPTSRLARDTNGDLAAMLVRWSARAAGSTTARERTALTRTLARRIVRTGFTLIMPAWGGWTSDLYRSAALFGHYYPGRSRQMQITAATARTPTTDPEVISMLIDDLGPWLAAEYTAVHGEKMSHP</sequence>
<accession>A0A543N9N8</accession>
<dbReference type="AlphaFoldDB" id="A0A543N9N8"/>
<dbReference type="InterPro" id="IPR043519">
    <property type="entry name" value="NT_sf"/>
</dbReference>
<dbReference type="CDD" id="cd05403">
    <property type="entry name" value="NT_KNTase_like"/>
    <property type="match status" value="1"/>
</dbReference>
<dbReference type="EMBL" id="VFQC01000002">
    <property type="protein sequence ID" value="TQN28552.1"/>
    <property type="molecule type" value="Genomic_DNA"/>
</dbReference>
<evidence type="ECO:0000313" key="1">
    <source>
        <dbReference type="EMBL" id="TQN28552.1"/>
    </source>
</evidence>
<dbReference type="Proteomes" id="UP000317422">
    <property type="component" value="Unassembled WGS sequence"/>
</dbReference>
<evidence type="ECO:0000313" key="2">
    <source>
        <dbReference type="Proteomes" id="UP000317422"/>
    </source>
</evidence>
<name>A0A543N9N8_9ACTN</name>
<dbReference type="SUPFAM" id="SSF81301">
    <property type="entry name" value="Nucleotidyltransferase"/>
    <property type="match status" value="1"/>
</dbReference>
<dbReference type="Gene3D" id="3.30.460.10">
    <property type="entry name" value="Beta Polymerase, domain 2"/>
    <property type="match status" value="1"/>
</dbReference>
<organism evidence="1 2">
    <name type="scientific">Haloactinospora alba</name>
    <dbReference type="NCBI Taxonomy" id="405555"/>
    <lineage>
        <taxon>Bacteria</taxon>
        <taxon>Bacillati</taxon>
        <taxon>Actinomycetota</taxon>
        <taxon>Actinomycetes</taxon>
        <taxon>Streptosporangiales</taxon>
        <taxon>Nocardiopsidaceae</taxon>
        <taxon>Haloactinospora</taxon>
    </lineage>
</organism>
<protein>
    <recommendedName>
        <fullName evidence="3">Nucleotidyltransferase-like protein</fullName>
    </recommendedName>
</protein>